<dbReference type="EMBL" id="CAJNBJ010000002">
    <property type="protein sequence ID" value="CAE6723985.1"/>
    <property type="molecule type" value="Genomic_DNA"/>
</dbReference>
<protein>
    <submittedName>
        <fullName evidence="1">Uncharacterized protein</fullName>
    </submittedName>
</protein>
<keyword evidence="2" id="KW-1185">Reference proteome</keyword>
<gene>
    <name evidence="1" type="ORF">NSPZN2_100006</name>
</gene>
<accession>A0ABM8QYZ3</accession>
<evidence type="ECO:0000313" key="2">
    <source>
        <dbReference type="Proteomes" id="UP000675880"/>
    </source>
</evidence>
<evidence type="ECO:0000313" key="1">
    <source>
        <dbReference type="EMBL" id="CAE6723985.1"/>
    </source>
</evidence>
<name>A0ABM8QYZ3_9BACT</name>
<organism evidence="1 2">
    <name type="scientific">Nitrospira defluvii</name>
    <dbReference type="NCBI Taxonomy" id="330214"/>
    <lineage>
        <taxon>Bacteria</taxon>
        <taxon>Pseudomonadati</taxon>
        <taxon>Nitrospirota</taxon>
        <taxon>Nitrospiria</taxon>
        <taxon>Nitrospirales</taxon>
        <taxon>Nitrospiraceae</taxon>
        <taxon>Nitrospira</taxon>
    </lineage>
</organism>
<comment type="caution">
    <text evidence="1">The sequence shown here is derived from an EMBL/GenBank/DDBJ whole genome shotgun (WGS) entry which is preliminary data.</text>
</comment>
<reference evidence="1 2" key="1">
    <citation type="submission" date="2021-02" db="EMBL/GenBank/DDBJ databases">
        <authorList>
            <person name="Han P."/>
        </authorList>
    </citation>
    <scope>NUCLEOTIDE SEQUENCE [LARGE SCALE GENOMIC DNA]</scope>
    <source>
        <strain evidence="1">Candidatus Nitrospira sp. ZN2</strain>
    </source>
</reference>
<proteinExistence type="predicted"/>
<dbReference type="Proteomes" id="UP000675880">
    <property type="component" value="Unassembled WGS sequence"/>
</dbReference>
<sequence>MASYTRSATQKPPLIHDRGILSGSVGSCDAVVEATVCASRHRRNPQVGREIHDSDAVSACRSGMLHLVSLLCA</sequence>